<keyword evidence="2" id="KW-0472">Membrane</keyword>
<evidence type="ECO:0000259" key="3">
    <source>
        <dbReference type="PROSITE" id="PS50234"/>
    </source>
</evidence>
<keyword evidence="2" id="KW-0812">Transmembrane</keyword>
<proteinExistence type="predicted"/>
<dbReference type="SUPFAM" id="SSF53300">
    <property type="entry name" value="vWA-like"/>
    <property type="match status" value="1"/>
</dbReference>
<dbReference type="Pfam" id="PF13519">
    <property type="entry name" value="VWA_2"/>
    <property type="match status" value="1"/>
</dbReference>
<dbReference type="Proteomes" id="UP000474802">
    <property type="component" value="Unassembled WGS sequence"/>
</dbReference>
<feature type="transmembrane region" description="Helical" evidence="2">
    <location>
        <begin position="56"/>
        <end position="75"/>
    </location>
</feature>
<feature type="domain" description="VWFA" evidence="3">
    <location>
        <begin position="947"/>
        <end position="1116"/>
    </location>
</feature>
<dbReference type="InterPro" id="IPR002035">
    <property type="entry name" value="VWF_A"/>
</dbReference>
<dbReference type="SMART" id="SM00327">
    <property type="entry name" value="VWA"/>
    <property type="match status" value="1"/>
</dbReference>
<feature type="compositionally biased region" description="Polar residues" evidence="1">
    <location>
        <begin position="1386"/>
        <end position="1398"/>
    </location>
</feature>
<dbReference type="SUPFAM" id="SSF52317">
    <property type="entry name" value="Class I glutamine amidotransferase-like"/>
    <property type="match status" value="1"/>
</dbReference>
<sequence>MQLLAPFALVFAALALVVLAFHIRRRRNMAVPSLVIWRQLQMGQVRRNRIWQWPNPSWSLFLQLLVVLAMVAALAQPLLNRAPPVDHWIYVLDRSGPMQALDDGETLLAQAGAALRSRLAGAAGAGRQSLLAVGAHTQPILVNQPIGTAGMAEAVASIAAEDGPADWSKLPETLRPLIAEGEATRIVIYSDRSIDLPVLSDTVSVETSLFDSDTPNAAIAATIEQDPDKPNSWSLSGSVRLDPGQASTEVVVGFATAFGEQPLEWSRRTIGNPDAAAAEAAVTKSFTTTLDLPGPGIVSATLSDDGNSFDNVVRFVVAEAPPTLDILYLGAGNQPLLTALRAVDGTQIFQAPQLPADLGQFGLVIVDNQFVDRQPESNVLWIGNAGIGSDPLTAMPATAPTAANAAHPLMRDVDWTSITTGDGFALPSSANAEVLLRAGDQPLIITEPSEFGRNIALAFDPRNADWSQQPSMPVFAANLVDWLGLATKTPGAPCQVGATCRLDRRFEGGTITRLTAETPSSSIAIANWVPTAAGLYEVAKGEHRTLLAVNAAAAEPGVGGDTTQPADFPLPLWPILIGLAALALLAEAIVSGRGAERFLVADGLRNTNPLSTRRRIALALHVVVLALAVAALFNAPLPSRQAGETLVQVVAPGGIEADGVDRTIIASAGDDNSGFASAPQSSLALAAASIPWNAPGHIFVSGDTFGEDDDLSALTDTLRQRDIVLDISAFSPNEDALYISALEAPDPVFSGDTFQLGGIVHSASDQPATLRFERDGETLVEQQVALVAGDNRVETIISDVTPGAARYRLTATGSDSGDPANDALSRWIEVGDAGQVAVIANDPARGATFAAWLEGQGITGTVIEPDRVPYRPRDWAAYDGAVLIDVPAIALTTLQQEQLESAVADQGMGLLILGGPNSFGPGGYLETPLEDASPLSSRVPRDAPEATLVFVLDRSGSMQQAVGNGTRLDVAKQATLSAIDLLNQNSQVGIIVFDSEATTVLPLSRISDPAAVSAALTSVDPGGGTSVYPGLEAAYRMLEGVDTPARHIIVMTDGLSQPGDFPGLLSQIRAAGITVSSVSIGEGAERGLIEEIARLGGGSFHATDDFAALPSILSQEAMLLSGSPIETGTTQPLWASRTEPFLRGLPATMPPIDGFVLTTAKPAAQLSMVVPDSKGEPMPLLASWRFGAGQVLALTTEAVGPWSSQWQQMDNYAPLWAQVVRQFLPGVAKGDAILDLVRQGDGILADITLRNAALDTLPQLVVTSDIGEPTILPLSKTGTGLYRAAYYPGSAGGFRFDLTAGELATSQTLALDYPAHLGSTAPDQALRQLAVQSGGAVDVASPVLRNLPDRWVMWPAWPVWLAFALALFMVELTVRYTRLFAPKRQPTGNGRPIQTTPATARPRVGEPVHT</sequence>
<dbReference type="Gene3D" id="3.40.50.880">
    <property type="match status" value="2"/>
</dbReference>
<dbReference type="EMBL" id="JAALFG010000001">
    <property type="protein sequence ID" value="NGP17208.1"/>
    <property type="molecule type" value="Genomic_DNA"/>
</dbReference>
<comment type="caution">
    <text evidence="4">The sequence shown here is derived from an EMBL/GenBank/DDBJ whole genome shotgun (WGS) entry which is preliminary data.</text>
</comment>
<protein>
    <submittedName>
        <fullName evidence="4">VWA domain-containing protein</fullName>
    </submittedName>
</protein>
<dbReference type="PANTHER" id="PTHR37947">
    <property type="entry name" value="BLL2462 PROTEIN"/>
    <property type="match status" value="1"/>
</dbReference>
<dbReference type="InterPro" id="IPR024163">
    <property type="entry name" value="Aerotolerance_reg_N"/>
</dbReference>
<feature type="transmembrane region" description="Helical" evidence="2">
    <location>
        <begin position="616"/>
        <end position="637"/>
    </location>
</feature>
<feature type="region of interest" description="Disordered" evidence="1">
    <location>
        <begin position="1385"/>
        <end position="1410"/>
    </location>
</feature>
<dbReference type="InterPro" id="IPR036465">
    <property type="entry name" value="vWFA_dom_sf"/>
</dbReference>
<evidence type="ECO:0000256" key="2">
    <source>
        <dbReference type="SAM" id="Phobius"/>
    </source>
</evidence>
<dbReference type="CDD" id="cd00198">
    <property type="entry name" value="vWFA"/>
    <property type="match status" value="1"/>
</dbReference>
<dbReference type="Gene3D" id="3.40.50.410">
    <property type="entry name" value="von Willebrand factor, type A domain"/>
    <property type="match status" value="1"/>
</dbReference>
<keyword evidence="2" id="KW-1133">Transmembrane helix</keyword>
<evidence type="ECO:0000313" key="4">
    <source>
        <dbReference type="EMBL" id="NGP17208.1"/>
    </source>
</evidence>
<reference evidence="4 5" key="2">
    <citation type="submission" date="2020-03" db="EMBL/GenBank/DDBJ databases">
        <title>Devosia chinhatensis sp. nov., isolated from a hexachlorocyclohexane (HCH) dump site in India.</title>
        <authorList>
            <person name="Kumar M."/>
            <person name="Lal R."/>
        </authorList>
    </citation>
    <scope>NUCLEOTIDE SEQUENCE [LARGE SCALE GENOMIC DNA]</scope>
    <source>
        <strain evidence="4 5">H239</strain>
    </source>
</reference>
<name>A0A6M1SJ22_9HYPH</name>
<reference evidence="4 5" key="1">
    <citation type="submission" date="2020-02" db="EMBL/GenBank/DDBJ databases">
        <authorList>
            <person name="Khan S.A."/>
            <person name="Jeon C.O."/>
            <person name="Chun B.H."/>
        </authorList>
    </citation>
    <scope>NUCLEOTIDE SEQUENCE [LARGE SCALE GENOMIC DNA]</scope>
    <source>
        <strain evidence="4 5">H239</strain>
    </source>
</reference>
<feature type="transmembrane region" description="Helical" evidence="2">
    <location>
        <begin position="1351"/>
        <end position="1374"/>
    </location>
</feature>
<dbReference type="InterPro" id="IPR029062">
    <property type="entry name" value="Class_I_gatase-like"/>
</dbReference>
<dbReference type="PANTHER" id="PTHR37947:SF2">
    <property type="entry name" value="VON WILLEBRAND FACTOR TYPE A"/>
    <property type="match status" value="1"/>
</dbReference>
<dbReference type="RefSeq" id="WP_164533416.1">
    <property type="nucleotide sequence ID" value="NZ_JAALFG010000001.1"/>
</dbReference>
<feature type="transmembrane region" description="Helical" evidence="2">
    <location>
        <begin position="572"/>
        <end position="595"/>
    </location>
</feature>
<accession>A0A6M1SJ22</accession>
<keyword evidence="5" id="KW-1185">Reference proteome</keyword>
<dbReference type="Pfam" id="PF07584">
    <property type="entry name" value="BatA"/>
    <property type="match status" value="1"/>
</dbReference>
<evidence type="ECO:0000256" key="1">
    <source>
        <dbReference type="SAM" id="MobiDB-lite"/>
    </source>
</evidence>
<gene>
    <name evidence="4" type="ORF">G5575_05510</name>
</gene>
<feature type="transmembrane region" description="Helical" evidence="2">
    <location>
        <begin position="6"/>
        <end position="23"/>
    </location>
</feature>
<evidence type="ECO:0000313" key="5">
    <source>
        <dbReference type="Proteomes" id="UP000474802"/>
    </source>
</evidence>
<dbReference type="PROSITE" id="PS50234">
    <property type="entry name" value="VWFA"/>
    <property type="match status" value="1"/>
</dbReference>
<organism evidence="4 5">
    <name type="scientific">Devosia aurantiaca</name>
    <dbReference type="NCBI Taxonomy" id="2714858"/>
    <lineage>
        <taxon>Bacteria</taxon>
        <taxon>Pseudomonadati</taxon>
        <taxon>Pseudomonadota</taxon>
        <taxon>Alphaproteobacteria</taxon>
        <taxon>Hyphomicrobiales</taxon>
        <taxon>Devosiaceae</taxon>
        <taxon>Devosia</taxon>
    </lineage>
</organism>